<dbReference type="GO" id="GO:0004553">
    <property type="term" value="F:hydrolase activity, hydrolyzing O-glycosyl compounds"/>
    <property type="evidence" value="ECO:0007669"/>
    <property type="project" value="InterPro"/>
</dbReference>
<keyword evidence="3 7" id="KW-0378">Hydrolase</keyword>
<evidence type="ECO:0000256" key="4">
    <source>
        <dbReference type="ARBA" id="ARBA00023277"/>
    </source>
</evidence>
<evidence type="ECO:0000256" key="8">
    <source>
        <dbReference type="SAM" id="SignalP"/>
    </source>
</evidence>
<dbReference type="GO" id="GO:0030246">
    <property type="term" value="F:carbohydrate binding"/>
    <property type="evidence" value="ECO:0007669"/>
    <property type="project" value="InterPro"/>
</dbReference>
<feature type="domain" description="CBM6" evidence="9">
    <location>
        <begin position="365"/>
        <end position="456"/>
    </location>
</feature>
<dbReference type="CDD" id="cd04084">
    <property type="entry name" value="CBM6_xylanase-like"/>
    <property type="match status" value="1"/>
</dbReference>
<evidence type="ECO:0000256" key="6">
    <source>
        <dbReference type="PIRSR" id="PIRSR606710-2"/>
    </source>
</evidence>
<feature type="signal peptide" evidence="8">
    <location>
        <begin position="1"/>
        <end position="21"/>
    </location>
</feature>
<dbReference type="SUPFAM" id="SSF75005">
    <property type="entry name" value="Arabinanase/levansucrase/invertase"/>
    <property type="match status" value="1"/>
</dbReference>
<name>A0AAP2CEC2_9BACT</name>
<dbReference type="EMBL" id="JAHCMY010000001">
    <property type="protein sequence ID" value="MBS9522723.1"/>
    <property type="molecule type" value="Genomic_DNA"/>
</dbReference>
<evidence type="ECO:0000313" key="10">
    <source>
        <dbReference type="EMBL" id="MBS9522723.1"/>
    </source>
</evidence>
<dbReference type="Pfam" id="PF04616">
    <property type="entry name" value="Glyco_hydro_43"/>
    <property type="match status" value="1"/>
</dbReference>
<dbReference type="RefSeq" id="WP_213943613.1">
    <property type="nucleotide sequence ID" value="NZ_JAHCMY010000001.1"/>
</dbReference>
<keyword evidence="5 7" id="KW-0326">Glycosidase</keyword>
<evidence type="ECO:0000256" key="7">
    <source>
        <dbReference type="RuleBase" id="RU361187"/>
    </source>
</evidence>
<dbReference type="AlphaFoldDB" id="A0AAP2CEC2"/>
<reference evidence="10 11" key="1">
    <citation type="submission" date="2021-05" db="EMBL/GenBank/DDBJ databases">
        <authorList>
            <person name="Zhang Z.D."/>
            <person name="Osman G."/>
        </authorList>
    </citation>
    <scope>NUCLEOTIDE SEQUENCE [LARGE SCALE GENOMIC DNA]</scope>
    <source>
        <strain evidence="10 11">KCTC 32217</strain>
    </source>
</reference>
<evidence type="ECO:0000256" key="2">
    <source>
        <dbReference type="ARBA" id="ARBA00022651"/>
    </source>
</evidence>
<evidence type="ECO:0000256" key="1">
    <source>
        <dbReference type="ARBA" id="ARBA00009865"/>
    </source>
</evidence>
<dbReference type="Pfam" id="PF03422">
    <property type="entry name" value="CBM_6"/>
    <property type="match status" value="1"/>
</dbReference>
<protein>
    <submittedName>
        <fullName evidence="10">Family 43 glycosylhydrolase</fullName>
    </submittedName>
</protein>
<dbReference type="InterPro" id="IPR005084">
    <property type="entry name" value="CBM6"/>
</dbReference>
<keyword evidence="2" id="KW-0624">Polysaccharide degradation</keyword>
<dbReference type="Gene3D" id="2.115.10.20">
    <property type="entry name" value="Glycosyl hydrolase domain, family 43"/>
    <property type="match status" value="1"/>
</dbReference>
<evidence type="ECO:0000256" key="5">
    <source>
        <dbReference type="ARBA" id="ARBA00023295"/>
    </source>
</evidence>
<organism evidence="10 11">
    <name type="scientific">Litoribacter ruber</name>
    <dbReference type="NCBI Taxonomy" id="702568"/>
    <lineage>
        <taxon>Bacteria</taxon>
        <taxon>Pseudomonadati</taxon>
        <taxon>Bacteroidota</taxon>
        <taxon>Cytophagia</taxon>
        <taxon>Cytophagales</taxon>
        <taxon>Cyclobacteriaceae</taxon>
        <taxon>Litoribacter</taxon>
    </lineage>
</organism>
<dbReference type="Gene3D" id="2.60.120.260">
    <property type="entry name" value="Galactose-binding domain-like"/>
    <property type="match status" value="1"/>
</dbReference>
<keyword evidence="2" id="KW-0858">Xylan degradation</keyword>
<dbReference type="CDD" id="cd08990">
    <property type="entry name" value="GH43_AXH_like"/>
    <property type="match status" value="1"/>
</dbReference>
<proteinExistence type="inferred from homology"/>
<dbReference type="GO" id="GO:0045493">
    <property type="term" value="P:xylan catabolic process"/>
    <property type="evidence" value="ECO:0007669"/>
    <property type="project" value="UniProtKB-KW"/>
</dbReference>
<accession>A0AAP2CEC2</accession>
<sequence length="456" mass="51767">MGRKILCFIVLNLIISLACLGQNPLIRDQFTADPSARVIGDKIYVFPSHDIKCESTQGRPNWFCMEDYHVFSSANLTDWEDHGVIVSQYDVPWADSESFSMWAPDAIEKEGKFYFYFPSKYKGHQEVENNPNINGSSFKIGVAVADNPEGPYNVEERPIAGVDGIDPNVFIDKDGQGYLFWSQHDFFGAKLKDNMIELEGEPKTLKSFPAEGLKEGPFIFERNGVYYMTYPHVENKTERIEYATAEHPLGPYTYKGVIMDESPTGCWTNHQSIVEYGDQWYLFYHHNDYSPDFDKNRSIRADSLFFTDDGLIKKVKPTYRGIGLTSASSMIQLDRYSEKSANGYSFSFLDENNPFQGWKSVFSSGDSWVRYNSVDFGKSNPNHISARLKFQKASGELEIKAVGDNGEVVLSSLQIDNQSDWTIKTSDLITSVVGLQDIIVTYKGEGHVEVDWITFN</sequence>
<dbReference type="InterPro" id="IPR052176">
    <property type="entry name" value="Glycosyl_Hydrlase_43_Enz"/>
</dbReference>
<comment type="similarity">
    <text evidence="1 7">Belongs to the glycosyl hydrolase 43 family.</text>
</comment>
<evidence type="ECO:0000259" key="9">
    <source>
        <dbReference type="Pfam" id="PF03422"/>
    </source>
</evidence>
<comment type="caution">
    <text evidence="10">The sequence shown here is derived from an EMBL/GenBank/DDBJ whole genome shotgun (WGS) entry which is preliminary data.</text>
</comment>
<dbReference type="PANTHER" id="PTHR43772">
    <property type="entry name" value="ENDO-1,4-BETA-XYLANASE"/>
    <property type="match status" value="1"/>
</dbReference>
<feature type="chain" id="PRO_5042860497" evidence="8">
    <location>
        <begin position="22"/>
        <end position="456"/>
    </location>
</feature>
<keyword evidence="11" id="KW-1185">Reference proteome</keyword>
<gene>
    <name evidence="10" type="ORF">KI659_01730</name>
</gene>
<evidence type="ECO:0000256" key="3">
    <source>
        <dbReference type="ARBA" id="ARBA00022801"/>
    </source>
</evidence>
<keyword evidence="4" id="KW-0119">Carbohydrate metabolism</keyword>
<dbReference type="PROSITE" id="PS51257">
    <property type="entry name" value="PROKAR_LIPOPROTEIN"/>
    <property type="match status" value="1"/>
</dbReference>
<dbReference type="Proteomes" id="UP001319104">
    <property type="component" value="Unassembled WGS sequence"/>
</dbReference>
<dbReference type="InterPro" id="IPR023296">
    <property type="entry name" value="Glyco_hydro_beta-prop_sf"/>
</dbReference>
<dbReference type="PANTHER" id="PTHR43772:SF2">
    <property type="entry name" value="PUTATIVE (AFU_ORTHOLOGUE AFUA_2G04480)-RELATED"/>
    <property type="match status" value="1"/>
</dbReference>
<feature type="site" description="Important for catalytic activity, responsible for pKa modulation of the active site Glu and correct orientation of both the proton donor and substrate" evidence="6">
    <location>
        <position position="166"/>
    </location>
</feature>
<dbReference type="InterPro" id="IPR006710">
    <property type="entry name" value="Glyco_hydro_43"/>
</dbReference>
<evidence type="ECO:0000313" key="11">
    <source>
        <dbReference type="Proteomes" id="UP001319104"/>
    </source>
</evidence>
<keyword evidence="8" id="KW-0732">Signal</keyword>